<accession>A0A382JXJ7</accession>
<dbReference type="AlphaFoldDB" id="A0A382JXJ7"/>
<organism evidence="1">
    <name type="scientific">marine metagenome</name>
    <dbReference type="NCBI Taxonomy" id="408172"/>
    <lineage>
        <taxon>unclassified sequences</taxon>
        <taxon>metagenomes</taxon>
        <taxon>ecological metagenomes</taxon>
    </lineage>
</organism>
<feature type="non-terminal residue" evidence="1">
    <location>
        <position position="45"/>
    </location>
</feature>
<reference evidence="1" key="1">
    <citation type="submission" date="2018-05" db="EMBL/GenBank/DDBJ databases">
        <authorList>
            <person name="Lanie J.A."/>
            <person name="Ng W.-L."/>
            <person name="Kazmierczak K.M."/>
            <person name="Andrzejewski T.M."/>
            <person name="Davidsen T.M."/>
            <person name="Wayne K.J."/>
            <person name="Tettelin H."/>
            <person name="Glass J.I."/>
            <person name="Rusch D."/>
            <person name="Podicherti R."/>
            <person name="Tsui H.-C.T."/>
            <person name="Winkler M.E."/>
        </authorList>
    </citation>
    <scope>NUCLEOTIDE SEQUENCE</scope>
</reference>
<proteinExistence type="predicted"/>
<dbReference type="EMBL" id="UINC01076865">
    <property type="protein sequence ID" value="SVC16436.1"/>
    <property type="molecule type" value="Genomic_DNA"/>
</dbReference>
<protein>
    <submittedName>
        <fullName evidence="1">Uncharacterized protein</fullName>
    </submittedName>
</protein>
<gene>
    <name evidence="1" type="ORF">METZ01_LOCUS269290</name>
</gene>
<evidence type="ECO:0000313" key="1">
    <source>
        <dbReference type="EMBL" id="SVC16436.1"/>
    </source>
</evidence>
<sequence length="45" mass="5309">MTQNKTPDCNGRGFSYWRKSGDFVPKYIWRECEGVEPTYPARHEA</sequence>
<name>A0A382JXJ7_9ZZZZ</name>